<sequence>MQNILLDVRWGIIGCGNVTEVKSGPALSEVPNSKLVAVMRREKKLAEDYAKRHGVPRWYGTAEELIGDPEVNAVYIATPPAYHKEYTIQAAKAGKAVYVEKPMARTHAECLEMIEACKTYNVPLFVAYYRRALPKFLKIKELIEEGAIGEVRFVSTTQYQPITEVPEEEEMPWRLQKDLAGGGLFYDLASHTLDYLDFLLGPIKEVRGFASNQTGRFEVEDIVSGSYIFESSVHGTGTWCFSAFDREDRNEIVGTKGSIRFSTFGQSPIQLRTRDREEEWMIENPLHIQRPLIQKIVEELTGTGESPSTGETAARTNLVLEKFV</sequence>
<dbReference type="GO" id="GO:0016491">
    <property type="term" value="F:oxidoreductase activity"/>
    <property type="evidence" value="ECO:0007669"/>
    <property type="project" value="UniProtKB-KW"/>
</dbReference>
<accession>A0A1H0F319</accession>
<dbReference type="InterPro" id="IPR036291">
    <property type="entry name" value="NAD(P)-bd_dom_sf"/>
</dbReference>
<protein>
    <submittedName>
        <fullName evidence="4">Predicted dehydrogenase</fullName>
    </submittedName>
</protein>
<evidence type="ECO:0000313" key="5">
    <source>
        <dbReference type="Proteomes" id="UP000198778"/>
    </source>
</evidence>
<dbReference type="EMBL" id="FNIL01000004">
    <property type="protein sequence ID" value="SDN89054.1"/>
    <property type="molecule type" value="Genomic_DNA"/>
</dbReference>
<organism evidence="4 5">
    <name type="scientific">Alkalicoccus daliensis</name>
    <dbReference type="NCBI Taxonomy" id="745820"/>
    <lineage>
        <taxon>Bacteria</taxon>
        <taxon>Bacillati</taxon>
        <taxon>Bacillota</taxon>
        <taxon>Bacilli</taxon>
        <taxon>Bacillales</taxon>
        <taxon>Bacillaceae</taxon>
        <taxon>Alkalicoccus</taxon>
    </lineage>
</organism>
<dbReference type="Pfam" id="PF22725">
    <property type="entry name" value="GFO_IDH_MocA_C3"/>
    <property type="match status" value="1"/>
</dbReference>
<dbReference type="InterPro" id="IPR055170">
    <property type="entry name" value="GFO_IDH_MocA-like_dom"/>
</dbReference>
<dbReference type="PANTHER" id="PTHR43818:SF11">
    <property type="entry name" value="BCDNA.GH03377"/>
    <property type="match status" value="1"/>
</dbReference>
<keyword evidence="5" id="KW-1185">Reference proteome</keyword>
<feature type="domain" description="Gfo/Idh/MocA-like oxidoreductase N-terminal" evidence="2">
    <location>
        <begin position="8"/>
        <end position="128"/>
    </location>
</feature>
<dbReference type="InterPro" id="IPR000683">
    <property type="entry name" value="Gfo/Idh/MocA-like_OxRdtase_N"/>
</dbReference>
<dbReference type="Gene3D" id="3.30.360.10">
    <property type="entry name" value="Dihydrodipicolinate Reductase, domain 2"/>
    <property type="match status" value="1"/>
</dbReference>
<evidence type="ECO:0000259" key="2">
    <source>
        <dbReference type="Pfam" id="PF01408"/>
    </source>
</evidence>
<dbReference type="SUPFAM" id="SSF51735">
    <property type="entry name" value="NAD(P)-binding Rossmann-fold domains"/>
    <property type="match status" value="1"/>
</dbReference>
<dbReference type="PANTHER" id="PTHR43818">
    <property type="entry name" value="BCDNA.GH03377"/>
    <property type="match status" value="1"/>
</dbReference>
<dbReference type="InterPro" id="IPR050463">
    <property type="entry name" value="Gfo/Idh/MocA_oxidrdct_glycsds"/>
</dbReference>
<dbReference type="Pfam" id="PF01408">
    <property type="entry name" value="GFO_IDH_MocA"/>
    <property type="match status" value="1"/>
</dbReference>
<dbReference type="Gene3D" id="3.40.50.720">
    <property type="entry name" value="NAD(P)-binding Rossmann-like Domain"/>
    <property type="match status" value="1"/>
</dbReference>
<evidence type="ECO:0000259" key="3">
    <source>
        <dbReference type="Pfam" id="PF22725"/>
    </source>
</evidence>
<name>A0A1H0F319_9BACI</name>
<dbReference type="RefSeq" id="WP_425284442.1">
    <property type="nucleotide sequence ID" value="NZ_FNIL01000004.1"/>
</dbReference>
<gene>
    <name evidence="4" type="ORF">SAMN04488053_104170</name>
</gene>
<proteinExistence type="predicted"/>
<dbReference type="GO" id="GO:0000166">
    <property type="term" value="F:nucleotide binding"/>
    <property type="evidence" value="ECO:0007669"/>
    <property type="project" value="InterPro"/>
</dbReference>
<feature type="domain" description="GFO/IDH/MocA-like oxidoreductase" evidence="3">
    <location>
        <begin position="136"/>
        <end position="260"/>
    </location>
</feature>
<dbReference type="AlphaFoldDB" id="A0A1H0F319"/>
<evidence type="ECO:0000313" key="4">
    <source>
        <dbReference type="EMBL" id="SDN89054.1"/>
    </source>
</evidence>
<reference evidence="5" key="1">
    <citation type="submission" date="2016-10" db="EMBL/GenBank/DDBJ databases">
        <authorList>
            <person name="Varghese N."/>
            <person name="Submissions S."/>
        </authorList>
    </citation>
    <scope>NUCLEOTIDE SEQUENCE [LARGE SCALE GENOMIC DNA]</scope>
    <source>
        <strain evidence="5">CGMCC 1.10369</strain>
    </source>
</reference>
<dbReference type="STRING" id="745820.SAMN04488053_104170"/>
<dbReference type="SUPFAM" id="SSF55347">
    <property type="entry name" value="Glyceraldehyde-3-phosphate dehydrogenase-like, C-terminal domain"/>
    <property type="match status" value="1"/>
</dbReference>
<evidence type="ECO:0000256" key="1">
    <source>
        <dbReference type="ARBA" id="ARBA00023002"/>
    </source>
</evidence>
<dbReference type="Proteomes" id="UP000198778">
    <property type="component" value="Unassembled WGS sequence"/>
</dbReference>
<keyword evidence="1" id="KW-0560">Oxidoreductase</keyword>